<dbReference type="RefSeq" id="XP_002679563.1">
    <property type="nucleotide sequence ID" value="XM_002679517.1"/>
</dbReference>
<dbReference type="EMBL" id="GG738857">
    <property type="protein sequence ID" value="EFC46819.1"/>
    <property type="molecule type" value="Genomic_DNA"/>
</dbReference>
<dbReference type="OrthoDB" id="10681890at2759"/>
<feature type="region of interest" description="Disordered" evidence="1">
    <location>
        <begin position="1"/>
        <end position="42"/>
    </location>
</feature>
<dbReference type="InParanoid" id="D2V8J7"/>
<feature type="region of interest" description="Disordered" evidence="1">
    <location>
        <begin position="154"/>
        <end position="195"/>
    </location>
</feature>
<sequence length="543" mass="63519">MTNESNSNKPSSTIKPQQQPTSDVPPPTQEVDPSHYQKRISQLQTQLKSIEEAFNKEKLTTSNLQSNWDQEKNVAQILQHELDKVKQDLESQRKQVSILQSNLDKEKNKVNHIQEESEKHTKEVDRLRDILDTVQVDKKLVEFLKSISLEKSQNQDERIKKLTKESNEARDNEKKLKKENDDLQNREKQLVSEKDQKITELNTKKKEFTDLKKEKDTLEKNFNKLRSEHDETKQKLKTEQDSHKNTTKKLEDLRSDNKDLKNDTLELQANLQSLESKISNLEKDKNRMRTEASENQSRFEKEKEALIELKNGLESKIAQLEDNFRIVKAEHDPALEMNNFSDNTTKSIKDAYFEIKNSLGSLCEEMSENLNGDDVAQDFECEIEMELAKYLFSPAQDDNKGKSLQHRLKDKKLGYGCKPLEDSDKKKLLKSCHNEIFTSIEHVFNKFKVENPEHICRDREVSNLTSELLDKAIELYMKMFTNSKKLEFVWYKAKDNFNPYEQDARNNTTIPKIQCTVFPSLMQLQSRSIYEKAKVIVRVSKKN</sequence>
<evidence type="ECO:0000313" key="3">
    <source>
        <dbReference type="Proteomes" id="UP000006671"/>
    </source>
</evidence>
<dbReference type="STRING" id="5762.D2V8J7"/>
<organism evidence="3">
    <name type="scientific">Naegleria gruberi</name>
    <name type="common">Amoeba</name>
    <dbReference type="NCBI Taxonomy" id="5762"/>
    <lineage>
        <taxon>Eukaryota</taxon>
        <taxon>Discoba</taxon>
        <taxon>Heterolobosea</taxon>
        <taxon>Tetramitia</taxon>
        <taxon>Eutetramitia</taxon>
        <taxon>Vahlkampfiidae</taxon>
        <taxon>Naegleria</taxon>
    </lineage>
</organism>
<dbReference type="AlphaFoldDB" id="D2V8J7"/>
<dbReference type="Proteomes" id="UP000006671">
    <property type="component" value="Unassembled WGS sequence"/>
</dbReference>
<gene>
    <name evidence="2" type="ORF">NAEGRDRAFT_79006</name>
</gene>
<dbReference type="VEuPathDB" id="AmoebaDB:NAEGRDRAFT_79006"/>
<dbReference type="OMA" id="NTHEWEI"/>
<feature type="region of interest" description="Disordered" evidence="1">
    <location>
        <begin position="222"/>
        <end position="255"/>
    </location>
</feature>
<name>D2V8J7_NAEGR</name>
<keyword evidence="3" id="KW-1185">Reference proteome</keyword>
<feature type="compositionally biased region" description="Polar residues" evidence="1">
    <location>
        <begin position="1"/>
        <end position="22"/>
    </location>
</feature>
<dbReference type="Gene3D" id="1.10.287.1490">
    <property type="match status" value="1"/>
</dbReference>
<proteinExistence type="predicted"/>
<evidence type="ECO:0000313" key="2">
    <source>
        <dbReference type="EMBL" id="EFC46819.1"/>
    </source>
</evidence>
<reference evidence="2 3" key="1">
    <citation type="journal article" date="2010" name="Cell">
        <title>The genome of Naegleria gruberi illuminates early eukaryotic versatility.</title>
        <authorList>
            <person name="Fritz-Laylin L.K."/>
            <person name="Prochnik S.E."/>
            <person name="Ginger M.L."/>
            <person name="Dacks J.B."/>
            <person name="Carpenter M.L."/>
            <person name="Field M.C."/>
            <person name="Kuo A."/>
            <person name="Paredez A."/>
            <person name="Chapman J."/>
            <person name="Pham J."/>
            <person name="Shu S."/>
            <person name="Neupane R."/>
            <person name="Cipriano M."/>
            <person name="Mancuso J."/>
            <person name="Tu H."/>
            <person name="Salamov A."/>
            <person name="Lindquist E."/>
            <person name="Shapiro H."/>
            <person name="Lucas S."/>
            <person name="Grigoriev I.V."/>
            <person name="Cande W.Z."/>
            <person name="Fulton C."/>
            <person name="Rokhsar D.S."/>
            <person name="Dawson S.C."/>
        </authorList>
    </citation>
    <scope>NUCLEOTIDE SEQUENCE [LARGE SCALE GENOMIC DNA]</scope>
    <source>
        <strain evidence="2 3">NEG-M</strain>
    </source>
</reference>
<evidence type="ECO:0000256" key="1">
    <source>
        <dbReference type="SAM" id="MobiDB-lite"/>
    </source>
</evidence>
<dbReference type="GeneID" id="8848838"/>
<protein>
    <submittedName>
        <fullName evidence="2">Uncharacterized protein</fullName>
    </submittedName>
</protein>
<accession>D2V8J7</accession>
<dbReference type="KEGG" id="ngr:NAEGRDRAFT_79006"/>